<sequence>MSVLIRTARFPRDGESVSMLVGDYLRRTESEKAEHGLVDADAAMPARYAREIDDPADVFTDRRVLIAAVDDEDCGVVVIARSAEGGEISRFWTTPAARGRGVGSALLAAAVDGAPRPVRLSVWRWREPALSLYARAGFEVVPSWDERPDLVCLELR</sequence>
<dbReference type="SUPFAM" id="SSF55729">
    <property type="entry name" value="Acyl-CoA N-acyltransferases (Nat)"/>
    <property type="match status" value="1"/>
</dbReference>
<dbReference type="PANTHER" id="PTHR43877:SF2">
    <property type="entry name" value="AMINOALKYLPHOSPHONATE N-ACETYLTRANSFERASE-RELATED"/>
    <property type="match status" value="1"/>
</dbReference>
<evidence type="ECO:0000259" key="3">
    <source>
        <dbReference type="PROSITE" id="PS51186"/>
    </source>
</evidence>
<dbReference type="CDD" id="cd04301">
    <property type="entry name" value="NAT_SF"/>
    <property type="match status" value="1"/>
</dbReference>
<protein>
    <submittedName>
        <fullName evidence="4">GNAT family N-acetyltransferase</fullName>
    </submittedName>
</protein>
<dbReference type="RefSeq" id="WP_316001373.1">
    <property type="nucleotide sequence ID" value="NZ_JAWDIU010000003.1"/>
</dbReference>
<accession>A0ABU3RW30</accession>
<dbReference type="Pfam" id="PF13508">
    <property type="entry name" value="Acetyltransf_7"/>
    <property type="match status" value="1"/>
</dbReference>
<evidence type="ECO:0000256" key="2">
    <source>
        <dbReference type="ARBA" id="ARBA00023315"/>
    </source>
</evidence>
<dbReference type="Gene3D" id="3.40.630.30">
    <property type="match status" value="1"/>
</dbReference>
<dbReference type="InterPro" id="IPR016181">
    <property type="entry name" value="Acyl_CoA_acyltransferase"/>
</dbReference>
<reference evidence="4 5" key="1">
    <citation type="submission" date="2023-09" db="EMBL/GenBank/DDBJ databases">
        <title>Microbacterium fusihabitans sp. nov., Microbacterium phycihabitans sp. nov., and Microbacterium cervinum sp. nov., isolated from dried seaweeds of beach.</title>
        <authorList>
            <person name="Lee S.D."/>
        </authorList>
    </citation>
    <scope>NUCLEOTIDE SEQUENCE [LARGE SCALE GENOMIC DNA]</scope>
    <source>
        <strain evidence="4 5">KSW2-21</strain>
    </source>
</reference>
<evidence type="ECO:0000256" key="1">
    <source>
        <dbReference type="ARBA" id="ARBA00022679"/>
    </source>
</evidence>
<evidence type="ECO:0000313" key="5">
    <source>
        <dbReference type="Proteomes" id="UP001256673"/>
    </source>
</evidence>
<comment type="caution">
    <text evidence="4">The sequence shown here is derived from an EMBL/GenBank/DDBJ whole genome shotgun (WGS) entry which is preliminary data.</text>
</comment>
<dbReference type="PANTHER" id="PTHR43877">
    <property type="entry name" value="AMINOALKYLPHOSPHONATE N-ACETYLTRANSFERASE-RELATED-RELATED"/>
    <property type="match status" value="1"/>
</dbReference>
<proteinExistence type="predicted"/>
<keyword evidence="2" id="KW-0012">Acyltransferase</keyword>
<gene>
    <name evidence="4" type="ORF">RWH43_09850</name>
</gene>
<keyword evidence="1" id="KW-0808">Transferase</keyword>
<dbReference type="InterPro" id="IPR000182">
    <property type="entry name" value="GNAT_dom"/>
</dbReference>
<dbReference type="Proteomes" id="UP001256673">
    <property type="component" value="Unassembled WGS sequence"/>
</dbReference>
<dbReference type="PROSITE" id="PS51186">
    <property type="entry name" value="GNAT"/>
    <property type="match status" value="1"/>
</dbReference>
<evidence type="ECO:0000313" key="4">
    <source>
        <dbReference type="EMBL" id="MDU0327057.1"/>
    </source>
</evidence>
<organism evidence="4 5">
    <name type="scientific">Microbacterium algihabitans</name>
    <dbReference type="NCBI Taxonomy" id="3075992"/>
    <lineage>
        <taxon>Bacteria</taxon>
        <taxon>Bacillati</taxon>
        <taxon>Actinomycetota</taxon>
        <taxon>Actinomycetes</taxon>
        <taxon>Micrococcales</taxon>
        <taxon>Microbacteriaceae</taxon>
        <taxon>Microbacterium</taxon>
    </lineage>
</organism>
<feature type="domain" description="N-acetyltransferase" evidence="3">
    <location>
        <begin position="22"/>
        <end position="156"/>
    </location>
</feature>
<dbReference type="EMBL" id="JAWDIU010000003">
    <property type="protein sequence ID" value="MDU0327057.1"/>
    <property type="molecule type" value="Genomic_DNA"/>
</dbReference>
<dbReference type="InterPro" id="IPR050832">
    <property type="entry name" value="Bact_Acetyltransf"/>
</dbReference>
<keyword evidence="5" id="KW-1185">Reference proteome</keyword>
<name>A0ABU3RW30_9MICO</name>